<dbReference type="InterPro" id="IPR000281">
    <property type="entry name" value="HTH_RpiR"/>
</dbReference>
<dbReference type="GO" id="GO:0003677">
    <property type="term" value="F:DNA binding"/>
    <property type="evidence" value="ECO:0007669"/>
    <property type="project" value="UniProtKB-KW"/>
</dbReference>
<accession>A0A644XWL3</accession>
<evidence type="ECO:0000313" key="6">
    <source>
        <dbReference type="EMBL" id="MPM20489.1"/>
    </source>
</evidence>
<dbReference type="InterPro" id="IPR046348">
    <property type="entry name" value="SIS_dom_sf"/>
</dbReference>
<dbReference type="SUPFAM" id="SSF46689">
    <property type="entry name" value="Homeodomain-like"/>
    <property type="match status" value="1"/>
</dbReference>
<dbReference type="InterPro" id="IPR036388">
    <property type="entry name" value="WH-like_DNA-bd_sf"/>
</dbReference>
<dbReference type="InterPro" id="IPR047640">
    <property type="entry name" value="RpiR-like"/>
</dbReference>
<proteinExistence type="predicted"/>
<name>A0A644XWL3_9ZZZZ</name>
<dbReference type="GO" id="GO:0097367">
    <property type="term" value="F:carbohydrate derivative binding"/>
    <property type="evidence" value="ECO:0007669"/>
    <property type="project" value="InterPro"/>
</dbReference>
<dbReference type="EMBL" id="VSSQ01003394">
    <property type="protein sequence ID" value="MPM20489.1"/>
    <property type="molecule type" value="Genomic_DNA"/>
</dbReference>
<dbReference type="GO" id="GO:0003700">
    <property type="term" value="F:DNA-binding transcription factor activity"/>
    <property type="evidence" value="ECO:0007669"/>
    <property type="project" value="InterPro"/>
</dbReference>
<evidence type="ECO:0000259" key="5">
    <source>
        <dbReference type="PROSITE" id="PS51464"/>
    </source>
</evidence>
<dbReference type="GO" id="GO:1901135">
    <property type="term" value="P:carbohydrate derivative metabolic process"/>
    <property type="evidence" value="ECO:0007669"/>
    <property type="project" value="InterPro"/>
</dbReference>
<dbReference type="InterPro" id="IPR009057">
    <property type="entry name" value="Homeodomain-like_sf"/>
</dbReference>
<keyword evidence="1" id="KW-0805">Transcription regulation</keyword>
<dbReference type="Gene3D" id="1.10.10.10">
    <property type="entry name" value="Winged helix-like DNA-binding domain superfamily/Winged helix DNA-binding domain"/>
    <property type="match status" value="1"/>
</dbReference>
<keyword evidence="3" id="KW-0804">Transcription</keyword>
<dbReference type="SUPFAM" id="SSF53697">
    <property type="entry name" value="SIS domain"/>
    <property type="match status" value="1"/>
</dbReference>
<dbReference type="Pfam" id="PF01418">
    <property type="entry name" value="HTH_6"/>
    <property type="match status" value="1"/>
</dbReference>
<dbReference type="PROSITE" id="PS51464">
    <property type="entry name" value="SIS"/>
    <property type="match status" value="1"/>
</dbReference>
<gene>
    <name evidence="6" type="primary">ybbH_7</name>
    <name evidence="6" type="ORF">SDC9_66919</name>
</gene>
<reference evidence="6" key="1">
    <citation type="submission" date="2019-08" db="EMBL/GenBank/DDBJ databases">
        <authorList>
            <person name="Kucharzyk K."/>
            <person name="Murdoch R.W."/>
            <person name="Higgins S."/>
            <person name="Loffler F."/>
        </authorList>
    </citation>
    <scope>NUCLEOTIDE SEQUENCE</scope>
</reference>
<organism evidence="6">
    <name type="scientific">bioreactor metagenome</name>
    <dbReference type="NCBI Taxonomy" id="1076179"/>
    <lineage>
        <taxon>unclassified sequences</taxon>
        <taxon>metagenomes</taxon>
        <taxon>ecological metagenomes</taxon>
    </lineage>
</organism>
<dbReference type="PANTHER" id="PTHR30514">
    <property type="entry name" value="GLUCOKINASE"/>
    <property type="match status" value="1"/>
</dbReference>
<keyword evidence="2" id="KW-0238">DNA-binding</keyword>
<protein>
    <submittedName>
        <fullName evidence="6">Putative HTH-type transcriptional regulator YbbH</fullName>
    </submittedName>
</protein>
<dbReference type="PROSITE" id="PS51071">
    <property type="entry name" value="HTH_RPIR"/>
    <property type="match status" value="1"/>
</dbReference>
<evidence type="ECO:0000256" key="3">
    <source>
        <dbReference type="ARBA" id="ARBA00023163"/>
    </source>
</evidence>
<evidence type="ECO:0000256" key="2">
    <source>
        <dbReference type="ARBA" id="ARBA00023125"/>
    </source>
</evidence>
<comment type="caution">
    <text evidence="6">The sequence shown here is derived from an EMBL/GenBank/DDBJ whole genome shotgun (WGS) entry which is preliminary data.</text>
</comment>
<dbReference type="InterPro" id="IPR001347">
    <property type="entry name" value="SIS_dom"/>
</dbReference>
<dbReference type="AlphaFoldDB" id="A0A644XWL3"/>
<feature type="domain" description="SIS" evidence="5">
    <location>
        <begin position="120"/>
        <end position="252"/>
    </location>
</feature>
<dbReference type="InterPro" id="IPR035472">
    <property type="entry name" value="RpiR-like_SIS"/>
</dbReference>
<dbReference type="Gene3D" id="3.40.50.10490">
    <property type="entry name" value="Glucose-6-phosphate isomerase like protein, domain 1"/>
    <property type="match status" value="1"/>
</dbReference>
<evidence type="ECO:0000256" key="1">
    <source>
        <dbReference type="ARBA" id="ARBA00023015"/>
    </source>
</evidence>
<dbReference type="PANTHER" id="PTHR30514:SF1">
    <property type="entry name" value="HTH-TYPE TRANSCRIPTIONAL REGULATOR HEXR-RELATED"/>
    <property type="match status" value="1"/>
</dbReference>
<evidence type="ECO:0000259" key="4">
    <source>
        <dbReference type="PROSITE" id="PS51071"/>
    </source>
</evidence>
<feature type="domain" description="HTH rpiR-type" evidence="4">
    <location>
        <begin position="4"/>
        <end position="80"/>
    </location>
</feature>
<sequence length="277" mass="30850">MSEKSVLEVIKENYGKIYTAERKVASYVLAHPTETININVAQLARRSGVSDATVIRMCHHLGYEGYYQLRLSLAKDVGRNDPDDEGVQKQPNAIQLLFNGYAQKLLDVGECINGEAVRASVELIKQANEIYIIGVGNTMPLVLYMGFRLGRLGIRCIYDVAPEYFMNHINLATDGDIVIAISHSGSSKQIIQGMKLAKEKGLKMIAITSSVQSPVYELADYPLLSAGYEESFNCYKSYAHLRETAVIDALLELLTNWEAIQRSGADLPEMILAEYKY</sequence>
<dbReference type="Pfam" id="PF01380">
    <property type="entry name" value="SIS"/>
    <property type="match status" value="1"/>
</dbReference>
<dbReference type="CDD" id="cd05013">
    <property type="entry name" value="SIS_RpiR"/>
    <property type="match status" value="1"/>
</dbReference>